<reference evidence="14 15" key="1">
    <citation type="submission" date="2019-07" db="EMBL/GenBank/DDBJ databases">
        <title>Draft genome assembly of a fouling barnacle, Amphibalanus amphitrite (Darwin, 1854): The first reference genome for Thecostraca.</title>
        <authorList>
            <person name="Kim W."/>
        </authorList>
    </citation>
    <scope>NUCLEOTIDE SEQUENCE [LARGE SCALE GENOMIC DNA]</scope>
    <source>
        <strain evidence="14">SNU_AA5</strain>
        <tissue evidence="14">Soma without cirri and trophi</tissue>
    </source>
</reference>
<evidence type="ECO:0000256" key="3">
    <source>
        <dbReference type="ARBA" id="ARBA00022614"/>
    </source>
</evidence>
<feature type="chain" id="PRO_5025558531" evidence="12">
    <location>
        <begin position="22"/>
        <end position="1109"/>
    </location>
</feature>
<gene>
    <name evidence="14" type="primary">Tl_2</name>
    <name evidence="14" type="ORF">FJT64_017253</name>
</gene>
<proteinExistence type="inferred from homology"/>
<dbReference type="GO" id="GO:0038023">
    <property type="term" value="F:signaling receptor activity"/>
    <property type="evidence" value="ECO:0007669"/>
    <property type="project" value="TreeGrafter"/>
</dbReference>
<name>A0A6A4X769_AMPAM</name>
<dbReference type="GO" id="GO:0005886">
    <property type="term" value="C:plasma membrane"/>
    <property type="evidence" value="ECO:0007669"/>
    <property type="project" value="TreeGrafter"/>
</dbReference>
<sequence length="1109" mass="122798">MVAPRSAVLAALLVLLVAVGAAPQAGDGLEEVVVEDGAGSVRAAESEIAYTAEARDELASSTSEIVKPQCDRQDACFCEAMPAGSFKLFCTHPLDFTFRFTYVAPTELSPASIVIWCDPLRMRREHYDHLFTYGMRLGAVHTVVFNLCLLPAGPLADFLGRLGVTGLQRLTVASHAILNDTIEGDFLDGVNATTVQLTEVSRIQLHDHFLASLGQLESLTMTGGALQLPGALFRHTPRLGRLGLTDNRLHSLPDGLFDGLTQLTQLGLGKNRLRQLTRRHFRDLGRLEWLDLYVNELETLPVDVFAPLQSLHTLRMEDNPLRTLPDGLFAGTPELRKLLMNGGTLRGGQLRRLPAGVFRGLAKLDMLMLHQLGLEELPATLFANLTSLANLTLDRNRLETLPDTMFADLSNLRNLDLHGNRLRRVPARLLQGLGQLDTLYLDRNGLATLPDDLFTSTPSLERLFLRHNNLTLLTPRVFAGLRTGLRLLQLDHNQLVLDGTTFKEMPQLQELHLANNRIDRITDDVIINLMQLRLLDLRNNQLKNITFNDLNFLCTDARIDLSFNQITTVSLEPFGVVQAAVMSNDRRRPNTIVLRGNPVLCDCHLVSLWNYLAGTGPLAAHRDKLDELFRLDVDGLQCAGPDRLAGQPLTGVPSADQLLCPLIDDCPAGCQCSEQRSERLVLVTCAALPAGAPLPTVLPHIAGYNVSLHLEGAGLRRLTDLSNTSAVISELHLSRNSLTSVPVTYLPPSLRLLRLDHNNLTNVSEPLLGHLQQAGARVWLGNNPYRCDCDLLPLHRFVLLSANNGSGSVQDVSAVRCDDSANRTLLEMKPDEVCPSRLAMVIAACVAATALAMCALVAAVIYYNYRDTIKVWLYAHGLCMALVSEEELDTDKKYDAFVSYSHLDEEFVVEQLVPELERGDPKYTLCLHFRDWLAGEFIADQIQDSVQDSRRVIVVLSKNFIQSDWGRMEFLTAHKQALSERRNRVILVVYGELPEPSAMDPELRSYISLNTYLQWGDPLFWQRLRYALPHKGRRMKKSARRRRLTSDKLGLILSAGGLSSAGSTPAVTPTVEMPATPPDGHLNGCFVGDKLPTISESRLREQRAADNAV</sequence>
<evidence type="ECO:0000256" key="8">
    <source>
        <dbReference type="ARBA" id="ARBA00023136"/>
    </source>
</evidence>
<keyword evidence="6" id="KW-0677">Repeat</keyword>
<dbReference type="InterPro" id="IPR000157">
    <property type="entry name" value="TIR_dom"/>
</dbReference>
<dbReference type="EMBL" id="VIIS01000202">
    <property type="protein sequence ID" value="KAF0311980.1"/>
    <property type="molecule type" value="Genomic_DNA"/>
</dbReference>
<evidence type="ECO:0000259" key="13">
    <source>
        <dbReference type="PROSITE" id="PS50104"/>
    </source>
</evidence>
<feature type="transmembrane region" description="Helical" evidence="11">
    <location>
        <begin position="838"/>
        <end position="863"/>
    </location>
</feature>
<evidence type="ECO:0000256" key="2">
    <source>
        <dbReference type="ARBA" id="ARBA00009634"/>
    </source>
</evidence>
<evidence type="ECO:0000313" key="14">
    <source>
        <dbReference type="EMBL" id="KAF0311980.1"/>
    </source>
</evidence>
<keyword evidence="7 11" id="KW-1133">Transmembrane helix</keyword>
<dbReference type="PROSITE" id="PS50104">
    <property type="entry name" value="TIR"/>
    <property type="match status" value="1"/>
</dbReference>
<dbReference type="InterPro" id="IPR001611">
    <property type="entry name" value="Leu-rich_rpt"/>
</dbReference>
<dbReference type="PANTHER" id="PTHR24365">
    <property type="entry name" value="TOLL-LIKE RECEPTOR"/>
    <property type="match status" value="1"/>
</dbReference>
<dbReference type="Gene3D" id="3.80.10.10">
    <property type="entry name" value="Ribonuclease Inhibitor"/>
    <property type="match status" value="3"/>
</dbReference>
<comment type="subcellular location">
    <subcellularLocation>
        <location evidence="1">Membrane</location>
        <topology evidence="1">Single-pass type I membrane protein</topology>
    </subcellularLocation>
</comment>
<feature type="signal peptide" evidence="12">
    <location>
        <begin position="1"/>
        <end position="21"/>
    </location>
</feature>
<evidence type="ECO:0000256" key="12">
    <source>
        <dbReference type="SAM" id="SignalP"/>
    </source>
</evidence>
<dbReference type="Pfam" id="PF13855">
    <property type="entry name" value="LRR_8"/>
    <property type="match status" value="3"/>
</dbReference>
<dbReference type="SUPFAM" id="SSF52047">
    <property type="entry name" value="RNI-like"/>
    <property type="match status" value="1"/>
</dbReference>
<dbReference type="InterPro" id="IPR003591">
    <property type="entry name" value="Leu-rich_rpt_typical-subtyp"/>
</dbReference>
<accession>A0A6A4X769</accession>
<dbReference type="InterPro" id="IPR032675">
    <property type="entry name" value="LRR_dom_sf"/>
</dbReference>
<dbReference type="SMART" id="SM00369">
    <property type="entry name" value="LRR_TYP"/>
    <property type="match status" value="12"/>
</dbReference>
<dbReference type="OrthoDB" id="1421090at2759"/>
<evidence type="ECO:0000256" key="11">
    <source>
        <dbReference type="SAM" id="Phobius"/>
    </source>
</evidence>
<dbReference type="Pfam" id="PF01582">
    <property type="entry name" value="TIR"/>
    <property type="match status" value="1"/>
</dbReference>
<dbReference type="InterPro" id="IPR000483">
    <property type="entry name" value="Cys-rich_flank_reg_C"/>
</dbReference>
<dbReference type="Gene3D" id="3.40.50.10140">
    <property type="entry name" value="Toll/interleukin-1 receptor homology (TIR) domain"/>
    <property type="match status" value="1"/>
</dbReference>
<evidence type="ECO:0000256" key="6">
    <source>
        <dbReference type="ARBA" id="ARBA00022737"/>
    </source>
</evidence>
<dbReference type="Proteomes" id="UP000440578">
    <property type="component" value="Unassembled WGS sequence"/>
</dbReference>
<keyword evidence="3" id="KW-0433">Leucine-rich repeat</keyword>
<comment type="similarity">
    <text evidence="2">Belongs to the Toll-like receptor family.</text>
</comment>
<dbReference type="PROSITE" id="PS51450">
    <property type="entry name" value="LRR"/>
    <property type="match status" value="2"/>
</dbReference>
<dbReference type="FunFam" id="3.40.50.10140:FF:000021">
    <property type="entry name" value="Toll receptor 13"/>
    <property type="match status" value="1"/>
</dbReference>
<keyword evidence="4 11" id="KW-0812">Transmembrane</keyword>
<protein>
    <submittedName>
        <fullName evidence="14">Protein toll</fullName>
    </submittedName>
</protein>
<organism evidence="14 15">
    <name type="scientific">Amphibalanus amphitrite</name>
    <name type="common">Striped barnacle</name>
    <name type="synonym">Balanus amphitrite</name>
    <dbReference type="NCBI Taxonomy" id="1232801"/>
    <lineage>
        <taxon>Eukaryota</taxon>
        <taxon>Metazoa</taxon>
        <taxon>Ecdysozoa</taxon>
        <taxon>Arthropoda</taxon>
        <taxon>Crustacea</taxon>
        <taxon>Multicrustacea</taxon>
        <taxon>Cirripedia</taxon>
        <taxon>Thoracica</taxon>
        <taxon>Thoracicalcarea</taxon>
        <taxon>Balanomorpha</taxon>
        <taxon>Balanoidea</taxon>
        <taxon>Balanidae</taxon>
        <taxon>Amphibalaninae</taxon>
        <taxon>Amphibalanus</taxon>
    </lineage>
</organism>
<dbReference type="FunFam" id="3.80.10.10:FF:001164">
    <property type="entry name" value="GH01279p"/>
    <property type="match status" value="2"/>
</dbReference>
<keyword evidence="15" id="KW-1185">Reference proteome</keyword>
<dbReference type="SMART" id="SM00364">
    <property type="entry name" value="LRR_BAC"/>
    <property type="match status" value="8"/>
</dbReference>
<evidence type="ECO:0000256" key="10">
    <source>
        <dbReference type="ARBA" id="ARBA00023180"/>
    </source>
</evidence>
<evidence type="ECO:0000256" key="5">
    <source>
        <dbReference type="ARBA" id="ARBA00022729"/>
    </source>
</evidence>
<feature type="domain" description="TIR" evidence="13">
    <location>
        <begin position="892"/>
        <end position="1028"/>
    </location>
</feature>
<dbReference type="PRINTS" id="PR01537">
    <property type="entry name" value="INTRLKN1R1F"/>
</dbReference>
<evidence type="ECO:0000313" key="15">
    <source>
        <dbReference type="Proteomes" id="UP000440578"/>
    </source>
</evidence>
<keyword evidence="8 11" id="KW-0472">Membrane</keyword>
<dbReference type="SUPFAM" id="SSF52200">
    <property type="entry name" value="Toll/Interleukin receptor TIR domain"/>
    <property type="match status" value="1"/>
</dbReference>
<dbReference type="InterPro" id="IPR035897">
    <property type="entry name" value="Toll_tir_struct_dom_sf"/>
</dbReference>
<dbReference type="AlphaFoldDB" id="A0A6A4X769"/>
<dbReference type="SMART" id="SM00255">
    <property type="entry name" value="TIR"/>
    <property type="match status" value="1"/>
</dbReference>
<dbReference type="PANTHER" id="PTHR24365:SF541">
    <property type="entry name" value="PROTEIN TOLL-RELATED"/>
    <property type="match status" value="1"/>
</dbReference>
<dbReference type="GO" id="GO:0007165">
    <property type="term" value="P:signal transduction"/>
    <property type="evidence" value="ECO:0007669"/>
    <property type="project" value="InterPro"/>
</dbReference>
<evidence type="ECO:0000256" key="9">
    <source>
        <dbReference type="ARBA" id="ARBA00023170"/>
    </source>
</evidence>
<evidence type="ECO:0000256" key="4">
    <source>
        <dbReference type="ARBA" id="ARBA00022692"/>
    </source>
</evidence>
<dbReference type="SUPFAM" id="SSF52058">
    <property type="entry name" value="L domain-like"/>
    <property type="match status" value="2"/>
</dbReference>
<keyword evidence="5 12" id="KW-0732">Signal</keyword>
<keyword evidence="10" id="KW-0325">Glycoprotein</keyword>
<evidence type="ECO:0000256" key="7">
    <source>
        <dbReference type="ARBA" id="ARBA00022989"/>
    </source>
</evidence>
<keyword evidence="9" id="KW-0675">Receptor</keyword>
<dbReference type="SMART" id="SM00082">
    <property type="entry name" value="LRRCT"/>
    <property type="match status" value="2"/>
</dbReference>
<comment type="caution">
    <text evidence="14">The sequence shown here is derived from an EMBL/GenBank/DDBJ whole genome shotgun (WGS) entry which is preliminary data.</text>
</comment>
<evidence type="ECO:0000256" key="1">
    <source>
        <dbReference type="ARBA" id="ARBA00004479"/>
    </source>
</evidence>